<dbReference type="EMBL" id="BSOH01000012">
    <property type="protein sequence ID" value="GLR17510.1"/>
    <property type="molecule type" value="Genomic_DNA"/>
</dbReference>
<dbReference type="InterPro" id="IPR006638">
    <property type="entry name" value="Elp3/MiaA/NifB-like_rSAM"/>
</dbReference>
<evidence type="ECO:0000256" key="2">
    <source>
        <dbReference type="RuleBase" id="RU364116"/>
    </source>
</evidence>
<dbReference type="PROSITE" id="PS51918">
    <property type="entry name" value="RADICAL_SAM"/>
    <property type="match status" value="1"/>
</dbReference>
<dbReference type="GO" id="GO:0006779">
    <property type="term" value="P:porphyrin-containing compound biosynthetic process"/>
    <property type="evidence" value="ECO:0007669"/>
    <property type="project" value="InterPro"/>
</dbReference>
<evidence type="ECO:0000313" key="5">
    <source>
        <dbReference type="Proteomes" id="UP001156666"/>
    </source>
</evidence>
<organism evidence="4 5">
    <name type="scientific">Portibacter lacus</name>
    <dbReference type="NCBI Taxonomy" id="1099794"/>
    <lineage>
        <taxon>Bacteria</taxon>
        <taxon>Pseudomonadati</taxon>
        <taxon>Bacteroidota</taxon>
        <taxon>Saprospiria</taxon>
        <taxon>Saprospirales</taxon>
        <taxon>Haliscomenobacteraceae</taxon>
        <taxon>Portibacter</taxon>
    </lineage>
</organism>
<reference evidence="4" key="1">
    <citation type="journal article" date="2014" name="Int. J. Syst. Evol. Microbiol.">
        <title>Complete genome sequence of Corynebacterium casei LMG S-19264T (=DSM 44701T), isolated from a smear-ripened cheese.</title>
        <authorList>
            <consortium name="US DOE Joint Genome Institute (JGI-PGF)"/>
            <person name="Walter F."/>
            <person name="Albersmeier A."/>
            <person name="Kalinowski J."/>
            <person name="Ruckert C."/>
        </authorList>
    </citation>
    <scope>NUCLEOTIDE SEQUENCE</scope>
    <source>
        <strain evidence="4">NBRC 108769</strain>
    </source>
</reference>
<proteinExistence type="inferred from homology"/>
<dbReference type="Proteomes" id="UP001156666">
    <property type="component" value="Unassembled WGS sequence"/>
</dbReference>
<keyword evidence="2" id="KW-0411">Iron-sulfur</keyword>
<accession>A0AA37ST24</accession>
<dbReference type="SMART" id="SM00729">
    <property type="entry name" value="Elp3"/>
    <property type="match status" value="1"/>
</dbReference>
<comment type="similarity">
    <text evidence="1">Belongs to the anaerobic coproporphyrinogen-III oxidase family. HemW subfamily.</text>
</comment>
<protein>
    <recommendedName>
        <fullName evidence="2">Heme chaperone HemW</fullName>
    </recommendedName>
</protein>
<keyword evidence="2" id="KW-0949">S-adenosyl-L-methionine</keyword>
<dbReference type="InterPro" id="IPR034505">
    <property type="entry name" value="Coproporphyrinogen-III_oxidase"/>
</dbReference>
<dbReference type="PANTHER" id="PTHR13932">
    <property type="entry name" value="COPROPORPHYRINIGEN III OXIDASE"/>
    <property type="match status" value="1"/>
</dbReference>
<keyword evidence="2" id="KW-0408">Iron</keyword>
<comment type="function">
    <text evidence="2">Probably acts as a heme chaperone, transferring heme to an unknown acceptor. Binds one molecule of heme per monomer, possibly covalently. Binds 1 [4Fe-4S] cluster. The cluster is coordinated with 3 cysteines and an exchangeable S-adenosyl-L-methionine.</text>
</comment>
<sequence>MKRKDDMVDAIVQELRMRADYLDGSELETIYFGGGTPSVLSERELDQIFNEIYKLFSVNVKAEITLEANPDDLSKLKLSQLKQSPVNRLSIGVQSFHEAELQWMNRAHNAEESLACIEDAKSIGFTNISMDLIFGIPLSSHKLWKENVRRTIALDVGHISSYALTVEPGTALGRWVEKGKEVEAPDEYVMEQFDMGIQMLGEAGYFQYEISNFAKPGWEAVHNSNYWKSKPYLGIGPSAHSFNVGSRSMNIAHNAKYISGITSGTPDLETEIIDATTRYNEYVMTRLRTIWGIDLVDIEEFRDYFLEKVAVLLRRNWVEEKGGVYILTSEGKHFADAAAMELFAE</sequence>
<keyword evidence="5" id="KW-1185">Reference proteome</keyword>
<name>A0AA37ST24_9BACT</name>
<dbReference type="PANTHER" id="PTHR13932:SF5">
    <property type="entry name" value="RADICAL S-ADENOSYL METHIONINE DOMAIN-CONTAINING PROTEIN 1, MITOCHONDRIAL"/>
    <property type="match status" value="1"/>
</dbReference>
<dbReference type="Pfam" id="PF04055">
    <property type="entry name" value="Radical_SAM"/>
    <property type="match status" value="1"/>
</dbReference>
<dbReference type="AlphaFoldDB" id="A0AA37ST24"/>
<comment type="caution">
    <text evidence="4">The sequence shown here is derived from an EMBL/GenBank/DDBJ whole genome shotgun (WGS) entry which is preliminary data.</text>
</comment>
<reference evidence="4" key="2">
    <citation type="submission" date="2023-01" db="EMBL/GenBank/DDBJ databases">
        <title>Draft genome sequence of Portibacter lacus strain NBRC 108769.</title>
        <authorList>
            <person name="Sun Q."/>
            <person name="Mori K."/>
        </authorList>
    </citation>
    <scope>NUCLEOTIDE SEQUENCE</scope>
    <source>
        <strain evidence="4">NBRC 108769</strain>
    </source>
</reference>
<evidence type="ECO:0000256" key="1">
    <source>
        <dbReference type="ARBA" id="ARBA00006100"/>
    </source>
</evidence>
<dbReference type="GO" id="GO:0046872">
    <property type="term" value="F:metal ion binding"/>
    <property type="evidence" value="ECO:0007669"/>
    <property type="project" value="UniProtKB-UniRule"/>
</dbReference>
<evidence type="ECO:0000259" key="3">
    <source>
        <dbReference type="PROSITE" id="PS51918"/>
    </source>
</evidence>
<keyword evidence="2" id="KW-0963">Cytoplasm</keyword>
<evidence type="ECO:0000313" key="4">
    <source>
        <dbReference type="EMBL" id="GLR17510.1"/>
    </source>
</evidence>
<keyword evidence="2" id="KW-0004">4Fe-4S</keyword>
<comment type="subcellular location">
    <subcellularLocation>
        <location evidence="2">Cytoplasm</location>
    </subcellularLocation>
</comment>
<dbReference type="GO" id="GO:0051539">
    <property type="term" value="F:4 iron, 4 sulfur cluster binding"/>
    <property type="evidence" value="ECO:0007669"/>
    <property type="project" value="UniProtKB-UniRule"/>
</dbReference>
<dbReference type="InterPro" id="IPR007197">
    <property type="entry name" value="rSAM"/>
</dbReference>
<keyword evidence="2" id="KW-0349">Heme</keyword>
<keyword evidence="2" id="KW-0143">Chaperone</keyword>
<dbReference type="NCBIfam" id="TIGR00539">
    <property type="entry name" value="hemN_rel"/>
    <property type="match status" value="1"/>
</dbReference>
<dbReference type="Gene3D" id="3.30.750.200">
    <property type="match status" value="1"/>
</dbReference>
<dbReference type="InterPro" id="IPR004559">
    <property type="entry name" value="HemW-like"/>
</dbReference>
<dbReference type="GO" id="GO:0004109">
    <property type="term" value="F:coproporphyrinogen oxidase activity"/>
    <property type="evidence" value="ECO:0007669"/>
    <property type="project" value="InterPro"/>
</dbReference>
<dbReference type="SUPFAM" id="SSF102114">
    <property type="entry name" value="Radical SAM enzymes"/>
    <property type="match status" value="1"/>
</dbReference>
<dbReference type="GO" id="GO:0005737">
    <property type="term" value="C:cytoplasm"/>
    <property type="evidence" value="ECO:0007669"/>
    <property type="project" value="UniProtKB-SubCell"/>
</dbReference>
<feature type="domain" description="Radical SAM core" evidence="3">
    <location>
        <begin position="1"/>
        <end position="198"/>
    </location>
</feature>
<gene>
    <name evidence="4" type="ORF">GCM10007940_21250</name>
</gene>
<keyword evidence="2" id="KW-0479">Metal-binding</keyword>
<dbReference type="InterPro" id="IPR058240">
    <property type="entry name" value="rSAM_sf"/>
</dbReference>